<dbReference type="GO" id="GO:0008168">
    <property type="term" value="F:methyltransferase activity"/>
    <property type="evidence" value="ECO:0007669"/>
    <property type="project" value="UniProtKB-KW"/>
</dbReference>
<organism evidence="4 5">
    <name type="scientific">Natronomonas salsuginis</name>
    <dbReference type="NCBI Taxonomy" id="2217661"/>
    <lineage>
        <taxon>Archaea</taxon>
        <taxon>Methanobacteriati</taxon>
        <taxon>Methanobacteriota</taxon>
        <taxon>Stenosarchaea group</taxon>
        <taxon>Halobacteria</taxon>
        <taxon>Halobacteriales</taxon>
        <taxon>Natronomonadaceae</taxon>
        <taxon>Natronomonas</taxon>
    </lineage>
</organism>
<evidence type="ECO:0000313" key="5">
    <source>
        <dbReference type="Proteomes" id="UP000308037"/>
    </source>
</evidence>
<dbReference type="InterPro" id="IPR029063">
    <property type="entry name" value="SAM-dependent_MTases_sf"/>
</dbReference>
<dbReference type="PANTHER" id="PTHR43861:SF1">
    <property type="entry name" value="TRANS-ACONITATE 2-METHYLTRANSFERASE"/>
    <property type="match status" value="1"/>
</dbReference>
<reference evidence="4 5" key="1">
    <citation type="submission" date="2019-04" db="EMBL/GenBank/DDBJ databases">
        <title>Natronomonas sp. F20-122 a newhaloarchaeon isolated from a saline saltern of Isla Bacuta, Huelva, Spain.</title>
        <authorList>
            <person name="Duran-Viseras A."/>
            <person name="Sanchez-Porro C."/>
            <person name="Ventosa A."/>
        </authorList>
    </citation>
    <scope>NUCLEOTIDE SEQUENCE [LARGE SCALE GENOMIC DNA]</scope>
    <source>
        <strain evidence="4 5">F20-122</strain>
    </source>
</reference>
<keyword evidence="1 4" id="KW-0489">Methyltransferase</keyword>
<dbReference type="RefSeq" id="WP_137277546.1">
    <property type="nucleotide sequence ID" value="NZ_QKNX01000009.1"/>
</dbReference>
<dbReference type="EMBL" id="QKNX01000009">
    <property type="protein sequence ID" value="TKR24429.1"/>
    <property type="molecule type" value="Genomic_DNA"/>
</dbReference>
<dbReference type="Gene3D" id="3.40.50.150">
    <property type="entry name" value="Vaccinia Virus protein VP39"/>
    <property type="match status" value="1"/>
</dbReference>
<accession>A0A4U5JEK4</accession>
<dbReference type="PANTHER" id="PTHR43861">
    <property type="entry name" value="TRANS-ACONITATE 2-METHYLTRANSFERASE-RELATED"/>
    <property type="match status" value="1"/>
</dbReference>
<proteinExistence type="predicted"/>
<protein>
    <submittedName>
        <fullName evidence="4">Methyltransferase domain-containing protein</fullName>
    </submittedName>
</protein>
<evidence type="ECO:0000313" key="4">
    <source>
        <dbReference type="EMBL" id="TKR24429.1"/>
    </source>
</evidence>
<name>A0A4U5JEK4_9EURY</name>
<dbReference type="GO" id="GO:0032259">
    <property type="term" value="P:methylation"/>
    <property type="evidence" value="ECO:0007669"/>
    <property type="project" value="UniProtKB-KW"/>
</dbReference>
<dbReference type="OrthoDB" id="11691at2157"/>
<dbReference type="SUPFAM" id="SSF53335">
    <property type="entry name" value="S-adenosyl-L-methionine-dependent methyltransferases"/>
    <property type="match status" value="1"/>
</dbReference>
<comment type="caution">
    <text evidence="4">The sequence shown here is derived from an EMBL/GenBank/DDBJ whole genome shotgun (WGS) entry which is preliminary data.</text>
</comment>
<keyword evidence="5" id="KW-1185">Reference proteome</keyword>
<evidence type="ECO:0000259" key="3">
    <source>
        <dbReference type="Pfam" id="PF13649"/>
    </source>
</evidence>
<dbReference type="AlphaFoldDB" id="A0A4U5JEK4"/>
<feature type="domain" description="Methyltransferase" evidence="3">
    <location>
        <begin position="39"/>
        <end position="126"/>
    </location>
</feature>
<evidence type="ECO:0000256" key="2">
    <source>
        <dbReference type="ARBA" id="ARBA00022679"/>
    </source>
</evidence>
<gene>
    <name evidence="4" type="ORF">DM868_14435</name>
</gene>
<dbReference type="InterPro" id="IPR041698">
    <property type="entry name" value="Methyltransf_25"/>
</dbReference>
<dbReference type="CDD" id="cd02440">
    <property type="entry name" value="AdoMet_MTases"/>
    <property type="match status" value="1"/>
</dbReference>
<sequence>MKTDSDQWDAELYDASHSYVYEYGKDVLQLLKPRGGEQILDLGCGTGHLTAQIAEEGAEVIGLDSSREMVTTAKENHPALPVVLGDARSVEFSVPFDAVFSNAALHWMKNQRTIAHNVFCHLTDGGRFVAEFGGNGNVNAIQSAVRSVCRARGYEVTSPWYFPTPAEHASILESAGFEIRYMRLIDRPTPLEDGLDPWLKMFADGLLEEVPRKERGSIRAAVINRLRDELYDPENGWVVDYRRLRFVAHRS</sequence>
<dbReference type="Proteomes" id="UP000308037">
    <property type="component" value="Unassembled WGS sequence"/>
</dbReference>
<dbReference type="Pfam" id="PF13649">
    <property type="entry name" value="Methyltransf_25"/>
    <property type="match status" value="1"/>
</dbReference>
<evidence type="ECO:0000256" key="1">
    <source>
        <dbReference type="ARBA" id="ARBA00022603"/>
    </source>
</evidence>
<keyword evidence="2 4" id="KW-0808">Transferase</keyword>